<name>A0A0N9VZ89_9GAMM</name>
<evidence type="ECO:0000313" key="1">
    <source>
        <dbReference type="EMBL" id="ALH95482.1"/>
    </source>
</evidence>
<accession>A0A0N9VZ89</accession>
<sequence>MSCEYILKFHNTDDIFIFKSRLERLDSYVIESDTISVKLKSLLSNHNWDHDAIFFFDKTALNSVDLQLSNDNTYIYNDVKSCLLGIIFNIKDEDGICYSLEDIFNIK</sequence>
<dbReference type="STRING" id="1324350.AOY20_08040"/>
<keyword evidence="2" id="KW-1185">Reference proteome</keyword>
<dbReference type="Proteomes" id="UP000064939">
    <property type="component" value="Chromosome"/>
</dbReference>
<evidence type="ECO:0000313" key="2">
    <source>
        <dbReference type="Proteomes" id="UP000064939"/>
    </source>
</evidence>
<reference evidence="1 2" key="1">
    <citation type="journal article" date="2015" name="Int. J. Syst. Evol. Microbiol.">
        <title>Acinetobacter equi sp. nov. isolated from horse faeces.</title>
        <authorList>
            <person name="Poppel M.T."/>
            <person name="Skiebe E."/>
            <person name="Laue M."/>
            <person name="Bergmann H."/>
            <person name="Ebersberger I."/>
            <person name="Garn T."/>
            <person name="Fruth A."/>
            <person name="Baumgardt S."/>
            <person name="Busse H.J."/>
            <person name="Wilharm G."/>
        </authorList>
    </citation>
    <scope>NUCLEOTIDE SEQUENCE [LARGE SCALE GENOMIC DNA]</scope>
    <source>
        <strain evidence="1 2">114</strain>
    </source>
</reference>
<dbReference type="AlphaFoldDB" id="A0A0N9VZ89"/>
<dbReference type="EMBL" id="CP012808">
    <property type="protein sequence ID" value="ALH95482.1"/>
    <property type="molecule type" value="Genomic_DNA"/>
</dbReference>
<dbReference type="RefSeq" id="WP_054581374.1">
    <property type="nucleotide sequence ID" value="NZ_CP012808.1"/>
</dbReference>
<gene>
    <name evidence="1" type="ORF">AOY20_08040</name>
</gene>
<proteinExistence type="predicted"/>
<organism evidence="1 2">
    <name type="scientific">Acinetobacter equi</name>
    <dbReference type="NCBI Taxonomy" id="1324350"/>
    <lineage>
        <taxon>Bacteria</taxon>
        <taxon>Pseudomonadati</taxon>
        <taxon>Pseudomonadota</taxon>
        <taxon>Gammaproteobacteria</taxon>
        <taxon>Moraxellales</taxon>
        <taxon>Moraxellaceae</taxon>
        <taxon>Acinetobacter</taxon>
    </lineage>
</organism>
<dbReference type="KEGG" id="aei:AOY20_08040"/>
<protein>
    <submittedName>
        <fullName evidence="1">Uncharacterized protein</fullName>
    </submittedName>
</protein>